<protein>
    <submittedName>
        <fullName evidence="1">Uncharacterized protein</fullName>
    </submittedName>
</protein>
<dbReference type="EMBL" id="MU003509">
    <property type="protein sequence ID" value="KAF2470059.1"/>
    <property type="molecule type" value="Genomic_DNA"/>
</dbReference>
<evidence type="ECO:0000313" key="2">
    <source>
        <dbReference type="Proteomes" id="UP000799755"/>
    </source>
</evidence>
<proteinExistence type="predicted"/>
<dbReference type="Proteomes" id="UP000799755">
    <property type="component" value="Unassembled WGS sequence"/>
</dbReference>
<evidence type="ECO:0000313" key="1">
    <source>
        <dbReference type="EMBL" id="KAF2470059.1"/>
    </source>
</evidence>
<organism evidence="1 2">
    <name type="scientific">Lindgomyces ingoldianus</name>
    <dbReference type="NCBI Taxonomy" id="673940"/>
    <lineage>
        <taxon>Eukaryota</taxon>
        <taxon>Fungi</taxon>
        <taxon>Dikarya</taxon>
        <taxon>Ascomycota</taxon>
        <taxon>Pezizomycotina</taxon>
        <taxon>Dothideomycetes</taxon>
        <taxon>Pleosporomycetidae</taxon>
        <taxon>Pleosporales</taxon>
        <taxon>Lindgomycetaceae</taxon>
        <taxon>Lindgomyces</taxon>
    </lineage>
</organism>
<accession>A0ACB6QSR2</accession>
<reference evidence="1" key="1">
    <citation type="journal article" date="2020" name="Stud. Mycol.">
        <title>101 Dothideomycetes genomes: a test case for predicting lifestyles and emergence of pathogens.</title>
        <authorList>
            <person name="Haridas S."/>
            <person name="Albert R."/>
            <person name="Binder M."/>
            <person name="Bloem J."/>
            <person name="Labutti K."/>
            <person name="Salamov A."/>
            <person name="Andreopoulos B."/>
            <person name="Baker S."/>
            <person name="Barry K."/>
            <person name="Bills G."/>
            <person name="Bluhm B."/>
            <person name="Cannon C."/>
            <person name="Castanera R."/>
            <person name="Culley D."/>
            <person name="Daum C."/>
            <person name="Ezra D."/>
            <person name="Gonzalez J."/>
            <person name="Henrissat B."/>
            <person name="Kuo A."/>
            <person name="Liang C."/>
            <person name="Lipzen A."/>
            <person name="Lutzoni F."/>
            <person name="Magnuson J."/>
            <person name="Mondo S."/>
            <person name="Nolan M."/>
            <person name="Ohm R."/>
            <person name="Pangilinan J."/>
            <person name="Park H.-J."/>
            <person name="Ramirez L."/>
            <person name="Alfaro M."/>
            <person name="Sun H."/>
            <person name="Tritt A."/>
            <person name="Yoshinaga Y."/>
            <person name="Zwiers L.-H."/>
            <person name="Turgeon B."/>
            <person name="Goodwin S."/>
            <person name="Spatafora J."/>
            <person name="Crous P."/>
            <person name="Grigoriev I."/>
        </authorList>
    </citation>
    <scope>NUCLEOTIDE SEQUENCE</scope>
    <source>
        <strain evidence="1">ATCC 200398</strain>
    </source>
</reference>
<gene>
    <name evidence="1" type="ORF">BDR25DRAFT_314810</name>
</gene>
<keyword evidence="2" id="KW-1185">Reference proteome</keyword>
<comment type="caution">
    <text evidence="1">The sequence shown here is derived from an EMBL/GenBank/DDBJ whole genome shotgun (WGS) entry which is preliminary data.</text>
</comment>
<name>A0ACB6QSR2_9PLEO</name>
<sequence length="160" mass="17809">MSFKAKNLAYEAQQPAFLRRLRGEVAGDDSVRHEQPIPRNKRMKQDDDDDGPTYVLEDSNQSLSKAEYEALVTNKDPESLTGKTDKSLQPDLALEGGDKGESKDRIVEAGQTMRKRKAVRVGGDEPEEGKLLKVKDAKVVKKPKKKAKPIKLSFGDQEEG</sequence>